<proteinExistence type="predicted"/>
<evidence type="ECO:0000259" key="1">
    <source>
        <dbReference type="PROSITE" id="PS50105"/>
    </source>
</evidence>
<evidence type="ECO:0000313" key="4">
    <source>
        <dbReference type="Proteomes" id="UP001153365"/>
    </source>
</evidence>
<evidence type="ECO:0000313" key="3">
    <source>
        <dbReference type="EMBL" id="CAH7683867.1"/>
    </source>
</evidence>
<sequence length="65" mass="7313">WEDEHVAKWLSDIKLSHLAPLFAENDIVGDVLLDVDQSALREMGISKVGERVKVVVGVKELKQRC</sequence>
<dbReference type="Gene3D" id="1.10.150.50">
    <property type="entry name" value="Transcription Factor, Ets-1"/>
    <property type="match status" value="1"/>
</dbReference>
<reference evidence="3" key="1">
    <citation type="submission" date="2022-06" db="EMBL/GenBank/DDBJ databases">
        <authorList>
            <consortium name="SYNGENTA / RWTH Aachen University"/>
        </authorList>
    </citation>
    <scope>NUCLEOTIDE SEQUENCE</scope>
</reference>
<feature type="non-terminal residue" evidence="3">
    <location>
        <position position="65"/>
    </location>
</feature>
<dbReference type="Proteomes" id="UP001153365">
    <property type="component" value="Unassembled WGS sequence"/>
</dbReference>
<evidence type="ECO:0000313" key="2">
    <source>
        <dbReference type="EMBL" id="CAH7683566.1"/>
    </source>
</evidence>
<comment type="caution">
    <text evidence="3">The sequence shown here is derived from an EMBL/GenBank/DDBJ whole genome shotgun (WGS) entry which is preliminary data.</text>
</comment>
<dbReference type="EMBL" id="CALTRL010004784">
    <property type="protein sequence ID" value="CAH7683566.1"/>
    <property type="molecule type" value="Genomic_DNA"/>
</dbReference>
<keyword evidence="4" id="KW-1185">Reference proteome</keyword>
<dbReference type="SUPFAM" id="SSF47769">
    <property type="entry name" value="SAM/Pointed domain"/>
    <property type="match status" value="1"/>
</dbReference>
<organism evidence="3 4">
    <name type="scientific">Phakopsora pachyrhizi</name>
    <name type="common">Asian soybean rust disease fungus</name>
    <dbReference type="NCBI Taxonomy" id="170000"/>
    <lineage>
        <taxon>Eukaryota</taxon>
        <taxon>Fungi</taxon>
        <taxon>Dikarya</taxon>
        <taxon>Basidiomycota</taxon>
        <taxon>Pucciniomycotina</taxon>
        <taxon>Pucciniomycetes</taxon>
        <taxon>Pucciniales</taxon>
        <taxon>Phakopsoraceae</taxon>
        <taxon>Phakopsora</taxon>
    </lineage>
</organism>
<dbReference type="PROSITE" id="PS50105">
    <property type="entry name" value="SAM_DOMAIN"/>
    <property type="match status" value="1"/>
</dbReference>
<gene>
    <name evidence="2" type="ORF">PPACK8108_LOCUS17183</name>
    <name evidence="3" type="ORF">PPACK8108_LOCUS17653</name>
</gene>
<dbReference type="EMBL" id="CALTRL010004976">
    <property type="protein sequence ID" value="CAH7683867.1"/>
    <property type="molecule type" value="Genomic_DNA"/>
</dbReference>
<dbReference type="InterPro" id="IPR013761">
    <property type="entry name" value="SAM/pointed_sf"/>
</dbReference>
<name>A0AAV0BA17_PHAPC</name>
<dbReference type="SMART" id="SM00454">
    <property type="entry name" value="SAM"/>
    <property type="match status" value="1"/>
</dbReference>
<feature type="non-terminal residue" evidence="3">
    <location>
        <position position="1"/>
    </location>
</feature>
<feature type="domain" description="SAM" evidence="1">
    <location>
        <begin position="1"/>
        <end position="64"/>
    </location>
</feature>
<dbReference type="AlphaFoldDB" id="A0AAV0BA17"/>
<dbReference type="InterPro" id="IPR001660">
    <property type="entry name" value="SAM"/>
</dbReference>
<dbReference type="Pfam" id="PF07647">
    <property type="entry name" value="SAM_2"/>
    <property type="match status" value="1"/>
</dbReference>
<accession>A0AAV0BA17</accession>
<protein>
    <submittedName>
        <fullName evidence="3">Sterile alpha motif/pointed domain-containing protein</fullName>
    </submittedName>
</protein>